<evidence type="ECO:0000256" key="6">
    <source>
        <dbReference type="ARBA" id="ARBA00022806"/>
    </source>
</evidence>
<dbReference type="GO" id="GO:0009338">
    <property type="term" value="C:exodeoxyribonuclease V complex"/>
    <property type="evidence" value="ECO:0007669"/>
    <property type="project" value="TreeGrafter"/>
</dbReference>
<reference evidence="20 21" key="1">
    <citation type="submission" date="2019-08" db="EMBL/GenBank/DDBJ databases">
        <authorList>
            <person name="Peeters C."/>
        </authorList>
    </citation>
    <scope>NUCLEOTIDE SEQUENCE [LARGE SCALE GENOMIC DNA]</scope>
    <source>
        <strain evidence="20 21">LMG 31115</strain>
    </source>
</reference>
<comment type="miscellaneous">
    <text evidence="15">In the RecBCD complex, RecB has a slow 3'-5' helicase, an exonuclease activity and loads RecA onto ssDNA, RecD has a fast 5'-3' helicase activity, while RecC stimulates the ATPase and processivity of the RecB helicase and contributes to recognition of the Chi site.</text>
</comment>
<dbReference type="GO" id="GO:0003677">
    <property type="term" value="F:DNA binding"/>
    <property type="evidence" value="ECO:0007669"/>
    <property type="project" value="UniProtKB-UniRule"/>
</dbReference>
<dbReference type="PROSITE" id="PS51198">
    <property type="entry name" value="UVRD_HELICASE_ATP_BIND"/>
    <property type="match status" value="1"/>
</dbReference>
<feature type="compositionally biased region" description="Basic and acidic residues" evidence="17">
    <location>
        <begin position="566"/>
        <end position="579"/>
    </location>
</feature>
<evidence type="ECO:0000256" key="3">
    <source>
        <dbReference type="ARBA" id="ARBA00022741"/>
    </source>
</evidence>
<evidence type="ECO:0000256" key="15">
    <source>
        <dbReference type="HAMAP-Rule" id="MF_01485"/>
    </source>
</evidence>
<evidence type="ECO:0000256" key="9">
    <source>
        <dbReference type="ARBA" id="ARBA00022842"/>
    </source>
</evidence>
<comment type="subunit">
    <text evidence="15">Heterotrimer of RecB, RecC and RecD. All subunits contribute to DNA-binding. Interacts with RecA.</text>
</comment>
<evidence type="ECO:0000256" key="7">
    <source>
        <dbReference type="ARBA" id="ARBA00022839"/>
    </source>
</evidence>
<keyword evidence="6 15" id="KW-0347">Helicase</keyword>
<comment type="catalytic activity">
    <reaction evidence="15">
        <text>Exonucleolytic cleavage (in the presence of ATP) in either 5'- to 3'- or 3'- to 5'-direction to yield 5'-phosphooligonucleotides.</text>
        <dbReference type="EC" id="3.1.11.5"/>
    </reaction>
</comment>
<dbReference type="GO" id="GO:0000287">
    <property type="term" value="F:magnesium ion binding"/>
    <property type="evidence" value="ECO:0007669"/>
    <property type="project" value="UniProtKB-UniRule"/>
</dbReference>
<evidence type="ECO:0000256" key="13">
    <source>
        <dbReference type="ARBA" id="ARBA00034617"/>
    </source>
</evidence>
<comment type="cofactor">
    <cofactor evidence="15">
        <name>Mg(2+)</name>
        <dbReference type="ChEBI" id="CHEBI:18420"/>
    </cofactor>
    <text evidence="15">Binds 1 Mg(2+) ion per subunit.</text>
</comment>
<dbReference type="Pfam" id="PF12705">
    <property type="entry name" value="PDDEXK_1"/>
    <property type="match status" value="1"/>
</dbReference>
<dbReference type="GO" id="GO:0000724">
    <property type="term" value="P:double-strand break repair via homologous recombination"/>
    <property type="evidence" value="ECO:0007669"/>
    <property type="project" value="UniProtKB-UniRule"/>
</dbReference>
<dbReference type="RefSeq" id="WP_150686036.1">
    <property type="nucleotide sequence ID" value="NZ_CABPSI010000005.1"/>
</dbReference>
<evidence type="ECO:0000256" key="1">
    <source>
        <dbReference type="ARBA" id="ARBA00022722"/>
    </source>
</evidence>
<dbReference type="InterPro" id="IPR011604">
    <property type="entry name" value="PDDEXK-like_dom_sf"/>
</dbReference>
<keyword evidence="10 15" id="KW-0238">DNA-binding</keyword>
<evidence type="ECO:0000256" key="10">
    <source>
        <dbReference type="ARBA" id="ARBA00023125"/>
    </source>
</evidence>
<keyword evidence="21" id="KW-1185">Reference proteome</keyword>
<keyword evidence="12 15" id="KW-0413">Isomerase</keyword>
<feature type="compositionally biased region" description="Acidic residues" evidence="17">
    <location>
        <begin position="86"/>
        <end position="107"/>
    </location>
</feature>
<feature type="binding site" evidence="15">
    <location>
        <position position="1053"/>
    </location>
    <ligand>
        <name>Mg(2+)</name>
        <dbReference type="ChEBI" id="CHEBI:18420"/>
    </ligand>
</feature>
<sequence>MTQLIDLDVFHCDLDGVCLIEASAGTGKTWNICALYVRLLLEKHLTVEQILVVTFTNAATAELRERIRGRLSGLVAAMAPMFGEEGAGEGGDEGGGEGEGDEFPDFDPDASDDPLFTVMIAGLIERGEMSVRQIRECLQAALRGFDQASIHTIHGFCQRALAEVPFAAGLPFAYELVPDDNGVRHDLAIEFWRRVVEPLAAQDDGFAAWLVDRKRSPSTLTDQLARRLKKPMSTLRWPAAVRAEASTAADAALLETYAAARECWEADAQGIAELMRKALPSFKKNIYHETSLAQAVAAWQRYLNAGDVGALLHTKAELLTTTRLAKDIKKGETPPDHRFFGLADVLVQARADADERYAMAWLRILRAWLNEALDQLAQRKRELRVVSFDDLLGNISRALTQHPDLAEALRTRYPCALIDEFQDTDPLQFAIFNAVYRAGSALTDANADARARVDGDDAELAKSGPMFMVGDPKQAIYSFRAADLHTYLAARENADAAYTLAVNQRSTPAIIQAGNRLFGANARAFVLDGLVYPPVRPGQRLRPPLSDVRTVADFTVWWLPEGEGSEQSKGDGPLSKDEAQQACARATAAEVARLLSGASRGEVLIGERALAPGDIAVIVQTHRQGALMKAMLAEHAVSSVELTQDSVFASDEAETLLRVLRAVESPGDVRALRAALATELFGLDASALFRMQTSEASDAEAIAWIERLQRYRQLWIERGFSAMWRTLMRELGLAARLVSQAGGERRLTNFMHLAELAQARWAEQPGMPALLRWLASQRNTSGGEDAQLRLESDQNLVQIVTVHKSKGLEYGVVFCPFLWDGAVRDSGSLDGLEYHDGPNAVIDFTEAGAKGSPAHGALRREQSAEQARLLYVALTRAVYRCYLAAGIYTSRRSVKEACGGMLNWLAAGDGTAFDDWISPSVDADARVDAIRAAWKALAGGPVDVIPLPVGDALGKGERIGHDAPPELSTRTSTRALREVWRIGSFSGLLAGMHAGPQLGGGQLSAPERTRPDYDAQANAGPTFALPPEGDDTWPPPDDILRFPRGPAAGESLHRVFELADFTVRGQWPQAVTRALRERPPGRGAEQNDLWRAMMMSMLGDTLNTPLRPGLHLSDVAMTDRLTEMEFTYPADAVSLDALRGLLRQFGYPDLPLDATVLRGYLKGFIDLVFRHGKQWWILDWKSNYLGTAPENYGPDGLREAMAEHGYHLQYLLYTLALHRYLRRRLPDYDYDRDMAGSLYLFVRGVRPDWAEANRLEDHVPGVYFDKPSREMVDALDRLFAAGENVALAEALALDGRDGRDGSDGSDDSDVAGGAEGVRA</sequence>
<dbReference type="NCBIfam" id="TIGR00609">
    <property type="entry name" value="recB"/>
    <property type="match status" value="1"/>
</dbReference>
<dbReference type="GO" id="GO:0005524">
    <property type="term" value="F:ATP binding"/>
    <property type="evidence" value="ECO:0007669"/>
    <property type="project" value="UniProtKB-UniRule"/>
</dbReference>
<evidence type="ECO:0000256" key="17">
    <source>
        <dbReference type="SAM" id="MobiDB-lite"/>
    </source>
</evidence>
<evidence type="ECO:0000259" key="18">
    <source>
        <dbReference type="PROSITE" id="PS51198"/>
    </source>
</evidence>
<dbReference type="InterPro" id="IPR004586">
    <property type="entry name" value="RecB"/>
</dbReference>
<dbReference type="EC" id="5.6.2.4" evidence="15"/>
<dbReference type="CDD" id="cd22352">
    <property type="entry name" value="RecB_C-like"/>
    <property type="match status" value="1"/>
</dbReference>
<keyword evidence="1 15" id="KW-0540">Nuclease</keyword>
<dbReference type="Gene3D" id="3.90.320.10">
    <property type="match status" value="1"/>
</dbReference>
<dbReference type="InterPro" id="IPR011335">
    <property type="entry name" value="Restrct_endonuc-II-like"/>
</dbReference>
<dbReference type="Proteomes" id="UP000333828">
    <property type="component" value="Unassembled WGS sequence"/>
</dbReference>
<dbReference type="GO" id="GO:0008854">
    <property type="term" value="F:exodeoxyribonuclease V activity"/>
    <property type="evidence" value="ECO:0007669"/>
    <property type="project" value="UniProtKB-EC"/>
</dbReference>
<dbReference type="PANTHER" id="PTHR11070">
    <property type="entry name" value="UVRD / RECB / PCRA DNA HELICASE FAMILY MEMBER"/>
    <property type="match status" value="1"/>
</dbReference>
<dbReference type="GO" id="GO:0016887">
    <property type="term" value="F:ATP hydrolysis activity"/>
    <property type="evidence" value="ECO:0007669"/>
    <property type="project" value="RHEA"/>
</dbReference>
<keyword evidence="11 15" id="KW-0234">DNA repair</keyword>
<dbReference type="GO" id="GO:0005829">
    <property type="term" value="C:cytosol"/>
    <property type="evidence" value="ECO:0007669"/>
    <property type="project" value="TreeGrafter"/>
</dbReference>
<feature type="region of interest" description="DNA-binding and helicase activity, interacts with RecC" evidence="15">
    <location>
        <begin position="1"/>
        <end position="956"/>
    </location>
</feature>
<dbReference type="InterPro" id="IPR000212">
    <property type="entry name" value="DNA_helicase_UvrD/REP"/>
</dbReference>
<evidence type="ECO:0000256" key="12">
    <source>
        <dbReference type="ARBA" id="ARBA00023235"/>
    </source>
</evidence>
<feature type="region of interest" description="Disordered" evidence="17">
    <location>
        <begin position="1295"/>
        <end position="1319"/>
    </location>
</feature>
<comment type="domain">
    <text evidence="15">The N-terminal DNA-binding domain is a ssDNA-dependent ATPase and has ATP-dependent 3'-5' helicase function. This domain interacts with RecC.</text>
</comment>
<evidence type="ECO:0000256" key="11">
    <source>
        <dbReference type="ARBA" id="ARBA00023204"/>
    </source>
</evidence>
<evidence type="ECO:0000259" key="19">
    <source>
        <dbReference type="PROSITE" id="PS51217"/>
    </source>
</evidence>
<dbReference type="Gene3D" id="1.10.486.10">
    <property type="entry name" value="PCRA, domain 4"/>
    <property type="match status" value="1"/>
</dbReference>
<accession>A0A5E4YNC1</accession>
<dbReference type="PANTHER" id="PTHR11070:SF23">
    <property type="entry name" value="RECBCD ENZYME SUBUNIT RECB"/>
    <property type="match status" value="1"/>
</dbReference>
<evidence type="ECO:0000256" key="4">
    <source>
        <dbReference type="ARBA" id="ARBA00022763"/>
    </source>
</evidence>
<dbReference type="SUPFAM" id="SSF52980">
    <property type="entry name" value="Restriction endonuclease-like"/>
    <property type="match status" value="1"/>
</dbReference>
<proteinExistence type="inferred from homology"/>
<organism evidence="20 21">
    <name type="scientific">Pandoraea iniqua</name>
    <dbReference type="NCBI Taxonomy" id="2508288"/>
    <lineage>
        <taxon>Bacteria</taxon>
        <taxon>Pseudomonadati</taxon>
        <taxon>Pseudomonadota</taxon>
        <taxon>Betaproteobacteria</taxon>
        <taxon>Burkholderiales</taxon>
        <taxon>Burkholderiaceae</taxon>
        <taxon>Pandoraea</taxon>
    </lineage>
</organism>
<dbReference type="HAMAP" id="MF_01485">
    <property type="entry name" value="RecB"/>
    <property type="match status" value="1"/>
</dbReference>
<comment type="similarity">
    <text evidence="15">Belongs to the helicase family. UvrD subfamily.</text>
</comment>
<evidence type="ECO:0000256" key="2">
    <source>
        <dbReference type="ARBA" id="ARBA00022723"/>
    </source>
</evidence>
<keyword evidence="9 15" id="KW-0460">Magnesium</keyword>
<dbReference type="EC" id="3.1.11.5" evidence="15"/>
<evidence type="ECO:0000256" key="14">
    <source>
        <dbReference type="ARBA" id="ARBA00048988"/>
    </source>
</evidence>
<dbReference type="Pfam" id="PF13361">
    <property type="entry name" value="UvrD_C"/>
    <property type="match status" value="1"/>
</dbReference>
<dbReference type="InterPro" id="IPR027417">
    <property type="entry name" value="P-loop_NTPase"/>
</dbReference>
<feature type="region of interest" description="Disordered" evidence="17">
    <location>
        <begin position="85"/>
        <end position="107"/>
    </location>
</feature>
<comment type="catalytic activity">
    <reaction evidence="13 15">
        <text>Couples ATP hydrolysis with the unwinding of duplex DNA by translocating in the 3'-5' direction.</text>
        <dbReference type="EC" id="5.6.2.4"/>
    </reaction>
</comment>
<keyword evidence="4 15" id="KW-0227">DNA damage</keyword>
<keyword evidence="8 15" id="KW-0067">ATP-binding</keyword>
<name>A0A5E4YNC1_9BURK</name>
<dbReference type="GO" id="GO:0043138">
    <property type="term" value="F:3'-5' DNA helicase activity"/>
    <property type="evidence" value="ECO:0007669"/>
    <property type="project" value="UniProtKB-UniRule"/>
</dbReference>
<dbReference type="InterPro" id="IPR014017">
    <property type="entry name" value="DNA_helicase_UvrD-like_C"/>
</dbReference>
<dbReference type="PROSITE" id="PS51217">
    <property type="entry name" value="UVRD_HELICASE_CTER"/>
    <property type="match status" value="1"/>
</dbReference>
<comment type="catalytic activity">
    <reaction evidence="14 15">
        <text>ATP + H2O = ADP + phosphate + H(+)</text>
        <dbReference type="Rhea" id="RHEA:13065"/>
        <dbReference type="ChEBI" id="CHEBI:15377"/>
        <dbReference type="ChEBI" id="CHEBI:15378"/>
        <dbReference type="ChEBI" id="CHEBI:30616"/>
        <dbReference type="ChEBI" id="CHEBI:43474"/>
        <dbReference type="ChEBI" id="CHEBI:456216"/>
        <dbReference type="EC" id="5.6.2.4"/>
    </reaction>
</comment>
<dbReference type="Pfam" id="PF00580">
    <property type="entry name" value="UvrD-helicase"/>
    <property type="match status" value="2"/>
</dbReference>
<feature type="active site" description="For nuclease activity" evidence="15">
    <location>
        <position position="1179"/>
    </location>
</feature>
<evidence type="ECO:0000313" key="20">
    <source>
        <dbReference type="EMBL" id="VVE49433.1"/>
    </source>
</evidence>
<feature type="region of interest" description="Nuclease activity, interacts with RecD and RecA" evidence="15">
    <location>
        <begin position="979"/>
        <end position="1319"/>
    </location>
</feature>
<keyword evidence="7 15" id="KW-0269">Exonuclease</keyword>
<protein>
    <recommendedName>
        <fullName evidence="15">RecBCD enzyme subunit RecB</fullName>
        <ecNumber evidence="15">3.1.11.5</ecNumber>
        <ecNumber evidence="15">5.6.2.4</ecNumber>
    </recommendedName>
    <alternativeName>
        <fullName evidence="15">DNA 3'-5' helicase subunit RecB</fullName>
    </alternativeName>
    <alternativeName>
        <fullName evidence="15">Exonuclease V subunit RecB</fullName>
        <shortName evidence="15">ExoV subunit RecB</shortName>
    </alternativeName>
    <alternativeName>
        <fullName evidence="15">Helicase/nuclease RecBCD subunit RecB</fullName>
    </alternativeName>
</protein>
<comment type="function">
    <text evidence="15">A helicase/nuclease that prepares dsDNA breaks (DSB) for recombinational DNA repair. Binds to DSBs and unwinds DNA via a highly rapid and processive ATP-dependent bidirectional helicase activity. Unwinds dsDNA until it encounters a Chi (crossover hotspot instigator) sequence from the 3' direction. Cuts ssDNA a few nucleotides 3' to the Chi site. The properties and activities of the enzyme are changed at Chi. The Chi-altered holoenzyme produces a long 3'-ssDNA overhang and facilitates RecA-binding to the ssDNA for homologous DNA recombination and repair. Holoenzyme degrades any linearized DNA that is unable to undergo homologous recombination. In the holoenzyme this subunit contributes ATPase, 3'-5' helicase, exonuclease activity and loads RecA onto ssDNA.</text>
</comment>
<dbReference type="Gene3D" id="1.10.3170.10">
    <property type="entry name" value="Recbcd, chain B, domain 2"/>
    <property type="match status" value="1"/>
</dbReference>
<feature type="binding site" evidence="15">
    <location>
        <position position="1166"/>
    </location>
    <ligand>
        <name>Mg(2+)</name>
        <dbReference type="ChEBI" id="CHEBI:18420"/>
    </ligand>
</feature>
<comment type="domain">
    <text evidence="15">The C-terminal domain has nuclease activity and interacts with RecD. It interacts with RecA, facilitating its loading onto ssDNA.</text>
</comment>
<keyword evidence="3 15" id="KW-0547">Nucleotide-binding</keyword>
<evidence type="ECO:0000313" key="21">
    <source>
        <dbReference type="Proteomes" id="UP000333828"/>
    </source>
</evidence>
<keyword evidence="5 15" id="KW-0378">Hydrolase</keyword>
<feature type="binding site" evidence="16">
    <location>
        <begin position="22"/>
        <end position="29"/>
    </location>
    <ligand>
        <name>ATP</name>
        <dbReference type="ChEBI" id="CHEBI:30616"/>
    </ligand>
</feature>
<dbReference type="Gene3D" id="3.40.50.300">
    <property type="entry name" value="P-loop containing nucleotide triphosphate hydrolases"/>
    <property type="match status" value="2"/>
</dbReference>
<evidence type="ECO:0000256" key="16">
    <source>
        <dbReference type="PROSITE-ProRule" id="PRU00560"/>
    </source>
</evidence>
<feature type="domain" description="UvrD-like helicase ATP-binding" evidence="18">
    <location>
        <begin position="1"/>
        <end position="507"/>
    </location>
</feature>
<keyword evidence="2 15" id="KW-0479">Metal-binding</keyword>
<evidence type="ECO:0000256" key="8">
    <source>
        <dbReference type="ARBA" id="ARBA00022840"/>
    </source>
</evidence>
<dbReference type="SUPFAM" id="SSF52540">
    <property type="entry name" value="P-loop containing nucleoside triphosphate hydrolases"/>
    <property type="match status" value="1"/>
</dbReference>
<feature type="region of interest" description="Disordered" evidence="17">
    <location>
        <begin position="562"/>
        <end position="581"/>
    </location>
</feature>
<evidence type="ECO:0000256" key="5">
    <source>
        <dbReference type="ARBA" id="ARBA00022801"/>
    </source>
</evidence>
<gene>
    <name evidence="15" type="primary">recB</name>
    <name evidence="20" type="ORF">PIN31115_04578</name>
</gene>
<feature type="region of interest" description="Disordered" evidence="17">
    <location>
        <begin position="1017"/>
        <end position="1045"/>
    </location>
</feature>
<feature type="domain" description="UvrD-like helicase C-terminal" evidence="19">
    <location>
        <begin position="508"/>
        <end position="807"/>
    </location>
</feature>
<dbReference type="InterPro" id="IPR014016">
    <property type="entry name" value="UvrD-like_ATP-bd"/>
</dbReference>
<dbReference type="EMBL" id="CABPSI010000005">
    <property type="protein sequence ID" value="VVE49433.1"/>
    <property type="molecule type" value="Genomic_DNA"/>
</dbReference>
<dbReference type="InterPro" id="IPR038726">
    <property type="entry name" value="PDDEXK_AddAB-type"/>
</dbReference>
<feature type="binding site" evidence="15">
    <location>
        <position position="1179"/>
    </location>
    <ligand>
        <name>Mg(2+)</name>
        <dbReference type="ChEBI" id="CHEBI:18420"/>
    </ligand>
</feature>